<comment type="caution">
    <text evidence="1">The sequence shown here is derived from an EMBL/GenBank/DDBJ whole genome shotgun (WGS) entry which is preliminary data.</text>
</comment>
<protein>
    <submittedName>
        <fullName evidence="1">Uncharacterized protein</fullName>
    </submittedName>
</protein>
<proteinExistence type="predicted"/>
<organism evidence="1 2">
    <name type="scientific">Actinobacillus pleuropneumoniae serovar 6 str. Femo</name>
    <dbReference type="NCBI Taxonomy" id="754256"/>
    <lineage>
        <taxon>Bacteria</taxon>
        <taxon>Pseudomonadati</taxon>
        <taxon>Pseudomonadota</taxon>
        <taxon>Gammaproteobacteria</taxon>
        <taxon>Pasteurellales</taxon>
        <taxon>Pasteurellaceae</taxon>
        <taxon>Actinobacillus</taxon>
    </lineage>
</organism>
<gene>
    <name evidence="1" type="ORF">appser6_11370</name>
</gene>
<evidence type="ECO:0000313" key="2">
    <source>
        <dbReference type="Proteomes" id="UP000005341"/>
    </source>
</evidence>
<dbReference type="AlphaFoldDB" id="A0A828PL81"/>
<dbReference type="Proteomes" id="UP000005341">
    <property type="component" value="Unassembled WGS sequence"/>
</dbReference>
<sequence>MKASCFLISTHFILFNLQKISGISPLANVLVNGEKRFTFQVTK</sequence>
<name>A0A828PL81_ACTPL</name>
<reference evidence="1 2" key="1">
    <citation type="journal article" date="2010" name="J. Bacteriol.">
        <title>Comparative genomic characterization of Actinobacillus pleuropneumoniae.</title>
        <authorList>
            <person name="Xu Z."/>
            <person name="Chen X."/>
            <person name="Li L."/>
            <person name="Li T."/>
            <person name="Wang S."/>
            <person name="Chen H."/>
            <person name="Zhou R."/>
        </authorList>
    </citation>
    <scope>NUCLEOTIDE SEQUENCE [LARGE SCALE GENOMIC DNA]</scope>
    <source>
        <strain evidence="1 2">Femo</strain>
    </source>
</reference>
<evidence type="ECO:0000313" key="1">
    <source>
        <dbReference type="EMBL" id="EFM91963.1"/>
    </source>
</evidence>
<accession>A0A828PL81</accession>
<dbReference type="EMBL" id="ADOG01000014">
    <property type="protein sequence ID" value="EFM91963.1"/>
    <property type="molecule type" value="Genomic_DNA"/>
</dbReference>